<sequence>MAVPRTAIIAGNWKMNYGPKQASSFASEIVPALDGLVRSYARIMCILCPPAISIAAVKDVVDAYVAPRLELGAQNMYFEEKGAFTGEIAPGMVRELCDNVILGHSERRMYFHETDDLVNKKALVAFKHNLRPIVCIGENLDQYESGQTEQVIQEQVKGSLANFSAEQAGQVVIAYEPVWAIGTGKAATVEGAGKVIHRIRELYGEMYGAEAAQALRIQYGGSVTPANISEFMAHPDIDGALVGGASLKPDFVEIVRKTIEVMQQ</sequence>
<dbReference type="SUPFAM" id="SSF51351">
    <property type="entry name" value="Triosephosphate isomerase (TIM)"/>
    <property type="match status" value="1"/>
</dbReference>
<proteinExistence type="inferred from homology"/>
<comment type="subunit">
    <text evidence="9 10">Homodimer.</text>
</comment>
<evidence type="ECO:0000256" key="5">
    <source>
        <dbReference type="ARBA" id="ARBA00022432"/>
    </source>
</evidence>
<dbReference type="RefSeq" id="WP_220204209.1">
    <property type="nucleotide sequence ID" value="NZ_BNJK01000001.1"/>
</dbReference>
<evidence type="ECO:0000256" key="10">
    <source>
        <dbReference type="RuleBase" id="RU363013"/>
    </source>
</evidence>
<comment type="subcellular location">
    <subcellularLocation>
        <location evidence="9 10">Cytoplasm</location>
    </subcellularLocation>
</comment>
<dbReference type="InterPro" id="IPR022896">
    <property type="entry name" value="TrioseP_Isoase_bac/euk"/>
</dbReference>
<dbReference type="GO" id="GO:0046166">
    <property type="term" value="P:glyceraldehyde-3-phosphate biosynthetic process"/>
    <property type="evidence" value="ECO:0007669"/>
    <property type="project" value="TreeGrafter"/>
</dbReference>
<comment type="pathway">
    <text evidence="9 10">Carbohydrate biosynthesis; gluconeogenesis.</text>
</comment>
<feature type="active site" description="Electrophile" evidence="9">
    <location>
        <position position="104"/>
    </location>
</feature>
<evidence type="ECO:0000256" key="7">
    <source>
        <dbReference type="ARBA" id="ARBA00023152"/>
    </source>
</evidence>
<comment type="similarity">
    <text evidence="2 9 10">Belongs to the triosephosphate isomerase family.</text>
</comment>
<dbReference type="HAMAP" id="MF_00147_B">
    <property type="entry name" value="TIM_B"/>
    <property type="match status" value="1"/>
</dbReference>
<keyword evidence="6 9" id="KW-0963">Cytoplasm</keyword>
<dbReference type="InterPro" id="IPR035990">
    <property type="entry name" value="TIM_sf"/>
</dbReference>
<feature type="binding site" evidence="9">
    <location>
        <begin position="243"/>
        <end position="244"/>
    </location>
    <ligand>
        <name>substrate</name>
    </ligand>
</feature>
<dbReference type="UniPathway" id="UPA00109">
    <property type="reaction ID" value="UER00189"/>
</dbReference>
<comment type="caution">
    <text evidence="11">The sequence shown here is derived from an EMBL/GenBank/DDBJ whole genome shotgun (WGS) entry which is preliminary data.</text>
</comment>
<dbReference type="AlphaFoldDB" id="A0A8J3IQ80"/>
<feature type="binding site" evidence="9">
    <location>
        <begin position="12"/>
        <end position="14"/>
    </location>
    <ligand>
        <name>substrate</name>
    </ligand>
</feature>
<evidence type="ECO:0000313" key="11">
    <source>
        <dbReference type="EMBL" id="GHO93426.1"/>
    </source>
</evidence>
<dbReference type="PANTHER" id="PTHR21139">
    <property type="entry name" value="TRIOSEPHOSPHATE ISOMERASE"/>
    <property type="match status" value="1"/>
</dbReference>
<dbReference type="UniPathway" id="UPA00138"/>
<feature type="binding site" evidence="9">
    <location>
        <position position="182"/>
    </location>
    <ligand>
        <name>substrate</name>
    </ligand>
</feature>
<evidence type="ECO:0000256" key="3">
    <source>
        <dbReference type="ARBA" id="ARBA00011940"/>
    </source>
</evidence>
<dbReference type="InterPro" id="IPR013785">
    <property type="entry name" value="Aldolase_TIM"/>
</dbReference>
<dbReference type="GO" id="GO:0006096">
    <property type="term" value="P:glycolytic process"/>
    <property type="evidence" value="ECO:0007669"/>
    <property type="project" value="UniProtKB-UniRule"/>
</dbReference>
<dbReference type="GO" id="GO:0019563">
    <property type="term" value="P:glycerol catabolic process"/>
    <property type="evidence" value="ECO:0007669"/>
    <property type="project" value="TreeGrafter"/>
</dbReference>
<comment type="pathway">
    <text evidence="1 9 10">Carbohydrate degradation; glycolysis; D-glyceraldehyde 3-phosphate from glycerone phosphate: step 1/1.</text>
</comment>
<dbReference type="GO" id="GO:0004807">
    <property type="term" value="F:triose-phosphate isomerase activity"/>
    <property type="evidence" value="ECO:0007669"/>
    <property type="project" value="UniProtKB-UniRule"/>
</dbReference>
<dbReference type="Pfam" id="PF00121">
    <property type="entry name" value="TIM"/>
    <property type="match status" value="1"/>
</dbReference>
<dbReference type="GO" id="GO:0005829">
    <property type="term" value="C:cytosol"/>
    <property type="evidence" value="ECO:0007669"/>
    <property type="project" value="TreeGrafter"/>
</dbReference>
<dbReference type="GO" id="GO:0006094">
    <property type="term" value="P:gluconeogenesis"/>
    <property type="evidence" value="ECO:0007669"/>
    <property type="project" value="UniProtKB-UniRule"/>
</dbReference>
<evidence type="ECO:0000256" key="8">
    <source>
        <dbReference type="ARBA" id="ARBA00023235"/>
    </source>
</evidence>
<evidence type="ECO:0000256" key="4">
    <source>
        <dbReference type="ARBA" id="ARBA00019397"/>
    </source>
</evidence>
<dbReference type="NCBIfam" id="TIGR00419">
    <property type="entry name" value="tim"/>
    <property type="match status" value="1"/>
</dbReference>
<comment type="function">
    <text evidence="9">Involved in the gluconeogenesis. Catalyzes stereospecifically the conversion of dihydroxyacetone phosphate (DHAP) to D-glyceraldehyde-3-phosphate (G3P).</text>
</comment>
<dbReference type="EMBL" id="BNJK01000001">
    <property type="protein sequence ID" value="GHO93426.1"/>
    <property type="molecule type" value="Genomic_DNA"/>
</dbReference>
<evidence type="ECO:0000256" key="1">
    <source>
        <dbReference type="ARBA" id="ARBA00004680"/>
    </source>
</evidence>
<keyword evidence="8 9" id="KW-0413">Isomerase</keyword>
<dbReference type="PANTHER" id="PTHR21139:SF42">
    <property type="entry name" value="TRIOSEPHOSPHATE ISOMERASE"/>
    <property type="match status" value="1"/>
</dbReference>
<organism evidence="11 12">
    <name type="scientific">Reticulibacter mediterranei</name>
    <dbReference type="NCBI Taxonomy" id="2778369"/>
    <lineage>
        <taxon>Bacteria</taxon>
        <taxon>Bacillati</taxon>
        <taxon>Chloroflexota</taxon>
        <taxon>Ktedonobacteria</taxon>
        <taxon>Ktedonobacterales</taxon>
        <taxon>Reticulibacteraceae</taxon>
        <taxon>Reticulibacter</taxon>
    </lineage>
</organism>
<comment type="catalytic activity">
    <reaction evidence="9 10">
        <text>D-glyceraldehyde 3-phosphate = dihydroxyacetone phosphate</text>
        <dbReference type="Rhea" id="RHEA:18585"/>
        <dbReference type="ChEBI" id="CHEBI:57642"/>
        <dbReference type="ChEBI" id="CHEBI:59776"/>
        <dbReference type="EC" id="5.3.1.1"/>
    </reaction>
</comment>
<feature type="binding site" evidence="9">
    <location>
        <position position="222"/>
    </location>
    <ligand>
        <name>substrate</name>
    </ligand>
</feature>
<dbReference type="CDD" id="cd00311">
    <property type="entry name" value="TIM"/>
    <property type="match status" value="1"/>
</dbReference>
<keyword evidence="12" id="KW-1185">Reference proteome</keyword>
<gene>
    <name evidence="9 11" type="primary">tpiA</name>
    <name evidence="11" type="ORF">KSF_034740</name>
</gene>
<dbReference type="PROSITE" id="PS51440">
    <property type="entry name" value="TIM_2"/>
    <property type="match status" value="1"/>
</dbReference>
<name>A0A8J3IQ80_9CHLR</name>
<keyword evidence="5 9" id="KW-0312">Gluconeogenesis</keyword>
<dbReference type="InterPro" id="IPR000652">
    <property type="entry name" value="Triosephosphate_isomerase"/>
</dbReference>
<evidence type="ECO:0000313" key="12">
    <source>
        <dbReference type="Proteomes" id="UP000597444"/>
    </source>
</evidence>
<evidence type="ECO:0000256" key="2">
    <source>
        <dbReference type="ARBA" id="ARBA00007422"/>
    </source>
</evidence>
<dbReference type="Gene3D" id="3.20.20.70">
    <property type="entry name" value="Aldolase class I"/>
    <property type="match status" value="1"/>
</dbReference>
<feature type="active site" description="Proton acceptor" evidence="9">
    <location>
        <position position="176"/>
    </location>
</feature>
<protein>
    <recommendedName>
        <fullName evidence="4 9">Triosephosphate isomerase</fullName>
        <shortName evidence="9">TIM</shortName>
        <shortName evidence="9">TPI</shortName>
        <ecNumber evidence="3 9">5.3.1.1</ecNumber>
    </recommendedName>
    <alternativeName>
        <fullName evidence="9">Triose-phosphate isomerase</fullName>
    </alternativeName>
</protein>
<accession>A0A8J3IQ80</accession>
<dbReference type="FunFam" id="3.20.20.70:FF:000016">
    <property type="entry name" value="Triosephosphate isomerase"/>
    <property type="match status" value="1"/>
</dbReference>
<reference evidence="11" key="1">
    <citation type="submission" date="2020-10" db="EMBL/GenBank/DDBJ databases">
        <title>Taxonomic study of unclassified bacteria belonging to the class Ktedonobacteria.</title>
        <authorList>
            <person name="Yabe S."/>
            <person name="Wang C.M."/>
            <person name="Zheng Y."/>
            <person name="Sakai Y."/>
            <person name="Cavaletti L."/>
            <person name="Monciardini P."/>
            <person name="Donadio S."/>
        </authorList>
    </citation>
    <scope>NUCLEOTIDE SEQUENCE</scope>
    <source>
        <strain evidence="11">ID150040</strain>
    </source>
</reference>
<evidence type="ECO:0000256" key="9">
    <source>
        <dbReference type="HAMAP-Rule" id="MF_00147"/>
    </source>
</evidence>
<dbReference type="Proteomes" id="UP000597444">
    <property type="component" value="Unassembled WGS sequence"/>
</dbReference>
<dbReference type="PROSITE" id="PS00171">
    <property type="entry name" value="TIM_1"/>
    <property type="match status" value="1"/>
</dbReference>
<keyword evidence="7 9" id="KW-0324">Glycolysis</keyword>
<dbReference type="InterPro" id="IPR020861">
    <property type="entry name" value="Triosephosphate_isomerase_AS"/>
</dbReference>
<evidence type="ECO:0000256" key="6">
    <source>
        <dbReference type="ARBA" id="ARBA00022490"/>
    </source>
</evidence>
<dbReference type="EC" id="5.3.1.1" evidence="3 9"/>